<comment type="caution">
    <text evidence="1">The sequence shown here is derived from an EMBL/GenBank/DDBJ whole genome shotgun (WGS) entry which is preliminary data.</text>
</comment>
<dbReference type="AlphaFoldDB" id="A0A8X6LVU1"/>
<accession>A0A8X6LVU1</accession>
<sequence>MNISLRSNTRATGDKTLLDGSSIWIMVNEQIRLLDLKGNAVARNLGWCSKPYDDVPEEEQVTILCR</sequence>
<evidence type="ECO:0000313" key="2">
    <source>
        <dbReference type="Proteomes" id="UP000887116"/>
    </source>
</evidence>
<reference evidence="1" key="1">
    <citation type="submission" date="2020-07" db="EMBL/GenBank/DDBJ databases">
        <title>Multicomponent nature underlies the extraordinary mechanical properties of spider dragline silk.</title>
        <authorList>
            <person name="Kono N."/>
            <person name="Nakamura H."/>
            <person name="Mori M."/>
            <person name="Yoshida Y."/>
            <person name="Ohtoshi R."/>
            <person name="Malay A.D."/>
            <person name="Moran D.A.P."/>
            <person name="Tomita M."/>
            <person name="Numata K."/>
            <person name="Arakawa K."/>
        </authorList>
    </citation>
    <scope>NUCLEOTIDE SEQUENCE</scope>
</reference>
<keyword evidence="2" id="KW-1185">Reference proteome</keyword>
<dbReference type="Proteomes" id="UP000887116">
    <property type="component" value="Unassembled WGS sequence"/>
</dbReference>
<organism evidence="1 2">
    <name type="scientific">Trichonephila clavata</name>
    <name type="common">Joro spider</name>
    <name type="synonym">Nephila clavata</name>
    <dbReference type="NCBI Taxonomy" id="2740835"/>
    <lineage>
        <taxon>Eukaryota</taxon>
        <taxon>Metazoa</taxon>
        <taxon>Ecdysozoa</taxon>
        <taxon>Arthropoda</taxon>
        <taxon>Chelicerata</taxon>
        <taxon>Arachnida</taxon>
        <taxon>Araneae</taxon>
        <taxon>Araneomorphae</taxon>
        <taxon>Entelegynae</taxon>
        <taxon>Araneoidea</taxon>
        <taxon>Nephilidae</taxon>
        <taxon>Trichonephila</taxon>
    </lineage>
</organism>
<protein>
    <submittedName>
        <fullName evidence="1">Uncharacterized protein</fullName>
    </submittedName>
</protein>
<evidence type="ECO:0000313" key="1">
    <source>
        <dbReference type="EMBL" id="GFR23875.1"/>
    </source>
</evidence>
<dbReference type="EMBL" id="BMAO01018492">
    <property type="protein sequence ID" value="GFR23875.1"/>
    <property type="molecule type" value="Genomic_DNA"/>
</dbReference>
<name>A0A8X6LVU1_TRICU</name>
<gene>
    <name evidence="1" type="ORF">TNCT_123111</name>
</gene>
<proteinExistence type="predicted"/>